<keyword evidence="2" id="KW-1185">Reference proteome</keyword>
<evidence type="ECO:0000313" key="2">
    <source>
        <dbReference type="Proteomes" id="UP000321578"/>
    </source>
</evidence>
<dbReference type="OrthoDB" id="1413291at2"/>
<dbReference type="Proteomes" id="UP000321578">
    <property type="component" value="Unassembled WGS sequence"/>
</dbReference>
<proteinExistence type="predicted"/>
<evidence type="ECO:0000313" key="1">
    <source>
        <dbReference type="EMBL" id="TXD87311.1"/>
    </source>
</evidence>
<dbReference type="RefSeq" id="WP_147087978.1">
    <property type="nucleotide sequence ID" value="NZ_VORM01000029.1"/>
</dbReference>
<dbReference type="EMBL" id="VORO01000026">
    <property type="protein sequence ID" value="TXD87311.1"/>
    <property type="molecule type" value="Genomic_DNA"/>
</dbReference>
<accession>A0A5C6ZC00</accession>
<dbReference type="AlphaFoldDB" id="A0A5C6ZC00"/>
<gene>
    <name evidence="1" type="ORF">ESY86_17260</name>
</gene>
<name>A0A5C6ZC00_9FLAO</name>
<sequence>MEPKFKIFFVLSLFFAYSEQIYSQGIIDGFYKQQKEASLVLGYGFANNSDYLIGREASNLNRKLSYTSLFTSYGITDQLNIQVSLPYIESETNMDFQDLSLFSKYKVYSKQNENNRIELSLALGFSTPLSNYAIGGLYDIGQQASIIDTRAMLHYQLKSNWFTTIQSGFSYKLQEVPNSIPAVIKLGRATKSWYYDLYYEMQHSLGGIDYRGTPRPQNFRELRVNFQKVDATLYKPIYEELGAFGSFAYVLDGRNTFQGPSYGFGLVYAFKH</sequence>
<organism evidence="1 2">
    <name type="scientific">Subsaximicrobium wynnwilliamsii</name>
    <dbReference type="NCBI Taxonomy" id="291179"/>
    <lineage>
        <taxon>Bacteria</taxon>
        <taxon>Pseudomonadati</taxon>
        <taxon>Bacteroidota</taxon>
        <taxon>Flavobacteriia</taxon>
        <taxon>Flavobacteriales</taxon>
        <taxon>Flavobacteriaceae</taxon>
        <taxon>Subsaximicrobium</taxon>
    </lineage>
</organism>
<comment type="caution">
    <text evidence="1">The sequence shown here is derived from an EMBL/GenBank/DDBJ whole genome shotgun (WGS) entry which is preliminary data.</text>
</comment>
<protein>
    <submittedName>
        <fullName evidence="1">Uncharacterized protein</fullName>
    </submittedName>
</protein>
<reference evidence="1 2" key="1">
    <citation type="submission" date="2019-08" db="EMBL/GenBank/DDBJ databases">
        <title>Genomes of Subsaximicrobium wynnwilliamsii strains.</title>
        <authorList>
            <person name="Bowman J.P."/>
        </authorList>
    </citation>
    <scope>NUCLEOTIDE SEQUENCE [LARGE SCALE GENOMIC DNA]</scope>
    <source>
        <strain evidence="1 2">2-80-2</strain>
    </source>
</reference>